<evidence type="ECO:0000313" key="3">
    <source>
        <dbReference type="EMBL" id="MCW0953772.1"/>
    </source>
</evidence>
<dbReference type="SMART" id="SM00829">
    <property type="entry name" value="PKS_ER"/>
    <property type="match status" value="1"/>
</dbReference>
<proteinExistence type="predicted"/>
<name>A0ABT3E5T7_9LACO</name>
<evidence type="ECO:0000256" key="1">
    <source>
        <dbReference type="ARBA" id="ARBA00022857"/>
    </source>
</evidence>
<dbReference type="InterPro" id="IPR051603">
    <property type="entry name" value="Zinc-ADH_QOR/CCCR"/>
</dbReference>
<sequence>MGYMNMAIRTTEDGQLVENEYELVELGTHDVLINVKAAGVNPVDMKQREVAEVGKILGYDAVGIVISVGDEVQAFQPGDRVFYSGDVTRDGSFAQKQIVREELIALAPQNLTDEEAATMPLTFLTAYELLTDKFGLMFSPGGAAGETLLIVNGSGAVGRVMTQLAKWMGMQVIATASSLASQEMVRDNGADLVVDHYEDYAESIQNAGWTNISYIAVLHEPTRHFARVAEIIEPFGHIGMIVAPAEPVDIGLVKNKAVSIDWEFMFAKASIEEKMAEQGKALQIAAQLSAEQVLTPYVGHVFNGLTVENIADALAQTANNGQYGKHVVAMND</sequence>
<dbReference type="InterPro" id="IPR020843">
    <property type="entry name" value="ER"/>
</dbReference>
<dbReference type="RefSeq" id="WP_264336121.1">
    <property type="nucleotide sequence ID" value="NZ_CP074441.1"/>
</dbReference>
<feature type="domain" description="Enoyl reductase (ER)" evidence="2">
    <location>
        <begin position="9"/>
        <end position="328"/>
    </location>
</feature>
<accession>A0ABT3E5T7</accession>
<dbReference type="SUPFAM" id="SSF51735">
    <property type="entry name" value="NAD(P)-binding Rossmann-fold domains"/>
    <property type="match status" value="1"/>
</dbReference>
<protein>
    <submittedName>
        <fullName evidence="3">Zinc-binding dehydrogenase</fullName>
    </submittedName>
</protein>
<dbReference type="InterPro" id="IPR013154">
    <property type="entry name" value="ADH-like_N"/>
</dbReference>
<evidence type="ECO:0000259" key="2">
    <source>
        <dbReference type="SMART" id="SM00829"/>
    </source>
</evidence>
<keyword evidence="4" id="KW-1185">Reference proteome</keyword>
<dbReference type="InterPro" id="IPR036291">
    <property type="entry name" value="NAD(P)-bd_dom_sf"/>
</dbReference>
<dbReference type="Proteomes" id="UP001526225">
    <property type="component" value="Unassembled WGS sequence"/>
</dbReference>
<dbReference type="PANTHER" id="PTHR44154:SF1">
    <property type="entry name" value="QUINONE OXIDOREDUCTASE"/>
    <property type="match status" value="1"/>
</dbReference>
<gene>
    <name evidence="3" type="ORF">OIT44_06880</name>
</gene>
<organism evidence="3 4">
    <name type="scientific">Weissella ceti</name>
    <dbReference type="NCBI Taxonomy" id="759620"/>
    <lineage>
        <taxon>Bacteria</taxon>
        <taxon>Bacillati</taxon>
        <taxon>Bacillota</taxon>
        <taxon>Bacilli</taxon>
        <taxon>Lactobacillales</taxon>
        <taxon>Lactobacillaceae</taxon>
        <taxon>Weissella</taxon>
    </lineage>
</organism>
<dbReference type="Gene3D" id="3.90.180.10">
    <property type="entry name" value="Medium-chain alcohol dehydrogenases, catalytic domain"/>
    <property type="match status" value="1"/>
</dbReference>
<dbReference type="EMBL" id="JAOZFE010000010">
    <property type="protein sequence ID" value="MCW0953772.1"/>
    <property type="molecule type" value="Genomic_DNA"/>
</dbReference>
<dbReference type="InterPro" id="IPR011032">
    <property type="entry name" value="GroES-like_sf"/>
</dbReference>
<dbReference type="Pfam" id="PF00107">
    <property type="entry name" value="ADH_zinc_N"/>
    <property type="match status" value="1"/>
</dbReference>
<reference evidence="3 4" key="1">
    <citation type="submission" date="2022-10" db="EMBL/GenBank/DDBJ databases">
        <title>Weissella fermenti sp. nov., isolated from fermented cabbage.</title>
        <authorList>
            <person name="Lee J.K."/>
            <person name="Baek J.H."/>
            <person name="Choi D.G."/>
            <person name="Kim J.M."/>
            <person name="Jeon C.O."/>
        </authorList>
    </citation>
    <scope>NUCLEOTIDE SEQUENCE [LARGE SCALE GENOMIC DNA]</scope>
    <source>
        <strain evidence="3 4">KACC 18534</strain>
    </source>
</reference>
<dbReference type="Gene3D" id="3.40.50.720">
    <property type="entry name" value="NAD(P)-binding Rossmann-like Domain"/>
    <property type="match status" value="1"/>
</dbReference>
<dbReference type="SUPFAM" id="SSF50129">
    <property type="entry name" value="GroES-like"/>
    <property type="match status" value="1"/>
</dbReference>
<dbReference type="InterPro" id="IPR013149">
    <property type="entry name" value="ADH-like_C"/>
</dbReference>
<evidence type="ECO:0000313" key="4">
    <source>
        <dbReference type="Proteomes" id="UP001526225"/>
    </source>
</evidence>
<comment type="caution">
    <text evidence="3">The sequence shown here is derived from an EMBL/GenBank/DDBJ whole genome shotgun (WGS) entry which is preliminary data.</text>
</comment>
<dbReference type="Pfam" id="PF08240">
    <property type="entry name" value="ADH_N"/>
    <property type="match status" value="1"/>
</dbReference>
<keyword evidence="1" id="KW-0521">NADP</keyword>
<dbReference type="PANTHER" id="PTHR44154">
    <property type="entry name" value="QUINONE OXIDOREDUCTASE"/>
    <property type="match status" value="1"/>
</dbReference>